<feature type="chain" id="PRO_5046010350" evidence="2">
    <location>
        <begin position="26"/>
        <end position="105"/>
    </location>
</feature>
<feature type="signal peptide" evidence="2">
    <location>
        <begin position="1"/>
        <end position="25"/>
    </location>
</feature>
<name>A0ABW9XGL6_9SPHN</name>
<sequence>MTKTVPQIASRAALAAVLLSALALAGCGRSDQAGDAVSAETVEIPADEALSALPSAAAPVVDASAAAVDADPVRAAADRALAAASDIQAAEAEQEPAPADRKTAN</sequence>
<reference evidence="4" key="1">
    <citation type="submission" date="2020-01" db="EMBL/GenBank/DDBJ databases">
        <title>Sphingomonas sp. strain CSW-10.</title>
        <authorList>
            <person name="Chen W.-M."/>
        </authorList>
    </citation>
    <scope>NUCLEOTIDE SEQUENCE [LARGE SCALE GENOMIC DNA]</scope>
    <source>
        <strain evidence="4">FSY-8</strain>
    </source>
</reference>
<gene>
    <name evidence="3" type="ORF">GTZ99_13725</name>
</gene>
<keyword evidence="2" id="KW-0732">Signal</keyword>
<evidence type="ECO:0000256" key="2">
    <source>
        <dbReference type="SAM" id="SignalP"/>
    </source>
</evidence>
<dbReference type="PROSITE" id="PS51257">
    <property type="entry name" value="PROKAR_LIPOPROTEIN"/>
    <property type="match status" value="1"/>
</dbReference>
<feature type="region of interest" description="Disordered" evidence="1">
    <location>
        <begin position="84"/>
        <end position="105"/>
    </location>
</feature>
<evidence type="ECO:0000313" key="3">
    <source>
        <dbReference type="EMBL" id="NBC37609.1"/>
    </source>
</evidence>
<dbReference type="EMBL" id="JAAAPO010000005">
    <property type="protein sequence ID" value="NBC37609.1"/>
    <property type="molecule type" value="Genomic_DNA"/>
</dbReference>
<protein>
    <submittedName>
        <fullName evidence="3">Uncharacterized protein</fullName>
    </submittedName>
</protein>
<evidence type="ECO:0000313" key="4">
    <source>
        <dbReference type="Proteomes" id="UP000753724"/>
    </source>
</evidence>
<dbReference type="Proteomes" id="UP000753724">
    <property type="component" value="Unassembled WGS sequence"/>
</dbReference>
<dbReference type="RefSeq" id="WP_161719795.1">
    <property type="nucleotide sequence ID" value="NZ_JAAAPO010000005.1"/>
</dbReference>
<keyword evidence="4" id="KW-1185">Reference proteome</keyword>
<organism evidence="3 4">
    <name type="scientific">Novosphingobium ovatum</name>
    <dbReference type="NCBI Taxonomy" id="1908523"/>
    <lineage>
        <taxon>Bacteria</taxon>
        <taxon>Pseudomonadati</taxon>
        <taxon>Pseudomonadota</taxon>
        <taxon>Alphaproteobacteria</taxon>
        <taxon>Sphingomonadales</taxon>
        <taxon>Sphingomonadaceae</taxon>
        <taxon>Novosphingobium</taxon>
    </lineage>
</organism>
<evidence type="ECO:0000256" key="1">
    <source>
        <dbReference type="SAM" id="MobiDB-lite"/>
    </source>
</evidence>
<comment type="caution">
    <text evidence="3">The sequence shown here is derived from an EMBL/GenBank/DDBJ whole genome shotgun (WGS) entry which is preliminary data.</text>
</comment>
<accession>A0ABW9XGL6</accession>
<feature type="compositionally biased region" description="Low complexity" evidence="1">
    <location>
        <begin position="84"/>
        <end position="97"/>
    </location>
</feature>
<proteinExistence type="predicted"/>